<dbReference type="EMBL" id="BJMH01000021">
    <property type="protein sequence ID" value="GEB34267.1"/>
    <property type="molecule type" value="Genomic_DNA"/>
</dbReference>
<organism evidence="1 2">
    <name type="scientific">Brevibacillus parabrevis</name>
    <dbReference type="NCBI Taxonomy" id="54914"/>
    <lineage>
        <taxon>Bacteria</taxon>
        <taxon>Bacillati</taxon>
        <taxon>Bacillota</taxon>
        <taxon>Bacilli</taxon>
        <taxon>Bacillales</taxon>
        <taxon>Paenibacillaceae</taxon>
        <taxon>Brevibacillus</taxon>
    </lineage>
</organism>
<gene>
    <name evidence="1" type="ORF">BPA01_38470</name>
</gene>
<proteinExistence type="predicted"/>
<dbReference type="Proteomes" id="UP000316882">
    <property type="component" value="Unassembled WGS sequence"/>
</dbReference>
<evidence type="ECO:0000313" key="2">
    <source>
        <dbReference type="Proteomes" id="UP000316882"/>
    </source>
</evidence>
<evidence type="ECO:0000313" key="1">
    <source>
        <dbReference type="EMBL" id="GEB34267.1"/>
    </source>
</evidence>
<sequence>MMHTTESFHEAICLSLLYIGWKGLFTVYPISLCLQFVIPASMTKSIGVCAFKVLPEEYMLAVNDNHSVMHGPDRVFSKMFVEIDVLFTL</sequence>
<name>A0A4Y3PLS3_BREPA</name>
<reference evidence="1 2" key="1">
    <citation type="submission" date="2019-06" db="EMBL/GenBank/DDBJ databases">
        <title>Whole genome shotgun sequence of Brevibacillus parabrevis NBRC 12334.</title>
        <authorList>
            <person name="Hosoyama A."/>
            <person name="Uohara A."/>
            <person name="Ohji S."/>
            <person name="Ichikawa N."/>
        </authorList>
    </citation>
    <scope>NUCLEOTIDE SEQUENCE [LARGE SCALE GENOMIC DNA]</scope>
    <source>
        <strain evidence="1 2">NBRC 12334</strain>
    </source>
</reference>
<dbReference type="AlphaFoldDB" id="A0A4Y3PLS3"/>
<protein>
    <submittedName>
        <fullName evidence="1">Uncharacterized protein</fullName>
    </submittedName>
</protein>
<comment type="caution">
    <text evidence="1">The sequence shown here is derived from an EMBL/GenBank/DDBJ whole genome shotgun (WGS) entry which is preliminary data.</text>
</comment>
<accession>A0A4Y3PLS3</accession>
<keyword evidence="2" id="KW-1185">Reference proteome</keyword>